<dbReference type="Gene3D" id="3.30.300.30">
    <property type="match status" value="1"/>
</dbReference>
<dbReference type="InterPro" id="IPR025110">
    <property type="entry name" value="AMP-bd_C"/>
</dbReference>
<dbReference type="SUPFAM" id="SSF56801">
    <property type="entry name" value="Acetyl-CoA synthetase-like"/>
    <property type="match status" value="1"/>
</dbReference>
<dbReference type="GO" id="GO:0004467">
    <property type="term" value="F:long-chain fatty acid-CoA ligase activity"/>
    <property type="evidence" value="ECO:0007669"/>
    <property type="project" value="UniProtKB-EC"/>
</dbReference>
<accession>A0ABU7LFU4</accession>
<proteinExistence type="predicted"/>
<organism evidence="3 4">
    <name type="scientific">Rhodococcus artemisiae</name>
    <dbReference type="NCBI Taxonomy" id="714159"/>
    <lineage>
        <taxon>Bacteria</taxon>
        <taxon>Bacillati</taxon>
        <taxon>Actinomycetota</taxon>
        <taxon>Actinomycetes</taxon>
        <taxon>Mycobacteriales</taxon>
        <taxon>Nocardiaceae</taxon>
        <taxon>Rhodococcus</taxon>
    </lineage>
</organism>
<dbReference type="EMBL" id="JAUTXY010000011">
    <property type="protein sequence ID" value="MEE2060142.1"/>
    <property type="molecule type" value="Genomic_DNA"/>
</dbReference>
<evidence type="ECO:0000313" key="3">
    <source>
        <dbReference type="EMBL" id="MEE2060142.1"/>
    </source>
</evidence>
<dbReference type="Pfam" id="PF00501">
    <property type="entry name" value="AMP-binding"/>
    <property type="match status" value="1"/>
</dbReference>
<feature type="domain" description="AMP-binding enzyme C-terminal" evidence="2">
    <location>
        <begin position="425"/>
        <end position="501"/>
    </location>
</feature>
<sequence length="527" mass="56035">MSELHLPNRIRQLALSQPSAPAVTAEGATLTYAEFDTYTNKVATALAALASPPGRIGALLRMGLPGAAALVGCTKAGLVFTPINWRLTPDEIAWIATDAQIGVLIVEADFADAAHAVAAALPEVRIIVVGDSAPDGATTWGQLVTSGTDTDPGLGDDPETALLQLYTSGTTGKPKGVVAVHRNIYNTPEGLELYEFGNESVSLDALPLFHIAGSGWLSTSLSAGLHVILLGEMRPPQVAAAIAEYGVTHAFLVPSAIGMLLELPDLDEYDLSSLEIIAYGASPITPALLERTMDTLHCRLVQRYGMTETMGALTALRADDHDPRGPRTHLLRSAGTPLPGTEVQIRDIVTGEVLPQGETGEIVSRSRNNVTGYWQRDAETAALCTDDGFLRTGDAGHIDENGYLFVTDRVKDMIITGGENVYPVEVEAALAEHPAVAEVAVVGLPDERWGEAVTAAVRLVDGVEAPTERELVAFTTERLASYKKPQRIHIVGELPRNASGKILKRTLREILGPRECDSLGTREGSTP</sequence>
<dbReference type="PANTHER" id="PTHR43767:SF1">
    <property type="entry name" value="NONRIBOSOMAL PEPTIDE SYNTHASE PES1 (EUROFUNG)-RELATED"/>
    <property type="match status" value="1"/>
</dbReference>
<evidence type="ECO:0000313" key="4">
    <source>
        <dbReference type="Proteomes" id="UP001336020"/>
    </source>
</evidence>
<dbReference type="InterPro" id="IPR000873">
    <property type="entry name" value="AMP-dep_synth/lig_dom"/>
</dbReference>
<dbReference type="Pfam" id="PF13193">
    <property type="entry name" value="AMP-binding_C"/>
    <property type="match status" value="1"/>
</dbReference>
<dbReference type="RefSeq" id="WP_330135332.1">
    <property type="nucleotide sequence ID" value="NZ_JAUTXY010000011.1"/>
</dbReference>
<dbReference type="PANTHER" id="PTHR43767">
    <property type="entry name" value="LONG-CHAIN-FATTY-ACID--COA LIGASE"/>
    <property type="match status" value="1"/>
</dbReference>
<evidence type="ECO:0000259" key="1">
    <source>
        <dbReference type="Pfam" id="PF00501"/>
    </source>
</evidence>
<dbReference type="Gene3D" id="3.40.50.12780">
    <property type="entry name" value="N-terminal domain of ligase-like"/>
    <property type="match status" value="1"/>
</dbReference>
<dbReference type="EC" id="6.2.1.3" evidence="3"/>
<dbReference type="NCBIfam" id="NF004837">
    <property type="entry name" value="PRK06187.1"/>
    <property type="match status" value="1"/>
</dbReference>
<dbReference type="InterPro" id="IPR045851">
    <property type="entry name" value="AMP-bd_C_sf"/>
</dbReference>
<keyword evidence="4" id="KW-1185">Reference proteome</keyword>
<dbReference type="InterPro" id="IPR042099">
    <property type="entry name" value="ANL_N_sf"/>
</dbReference>
<evidence type="ECO:0000259" key="2">
    <source>
        <dbReference type="Pfam" id="PF13193"/>
    </source>
</evidence>
<dbReference type="InterPro" id="IPR050237">
    <property type="entry name" value="ATP-dep_AMP-bd_enzyme"/>
</dbReference>
<reference evidence="3 4" key="1">
    <citation type="submission" date="2023-07" db="EMBL/GenBank/DDBJ databases">
        <authorList>
            <person name="Girao M."/>
            <person name="Carvalho M.F."/>
        </authorList>
    </citation>
    <scope>NUCLEOTIDE SEQUENCE [LARGE SCALE GENOMIC DNA]</scope>
    <source>
        <strain evidence="3 4">YIM65754</strain>
    </source>
</reference>
<name>A0ABU7LFU4_9NOCA</name>
<feature type="domain" description="AMP-dependent synthetase/ligase" evidence="1">
    <location>
        <begin position="14"/>
        <end position="374"/>
    </location>
</feature>
<dbReference type="Proteomes" id="UP001336020">
    <property type="component" value="Unassembled WGS sequence"/>
</dbReference>
<gene>
    <name evidence="3" type="ORF">Q7514_21725</name>
</gene>
<keyword evidence="3" id="KW-0436">Ligase</keyword>
<protein>
    <submittedName>
        <fullName evidence="3">Long-chain-fatty-acid--CoA ligase</fullName>
        <ecNumber evidence="3">6.2.1.3</ecNumber>
    </submittedName>
</protein>
<comment type="caution">
    <text evidence="3">The sequence shown here is derived from an EMBL/GenBank/DDBJ whole genome shotgun (WGS) entry which is preliminary data.</text>
</comment>